<dbReference type="Pfam" id="PF09586">
    <property type="entry name" value="YfhO"/>
    <property type="match status" value="1"/>
</dbReference>
<feature type="transmembrane region" description="Helical" evidence="1">
    <location>
        <begin position="441"/>
        <end position="463"/>
    </location>
</feature>
<feature type="transmembrane region" description="Helical" evidence="1">
    <location>
        <begin position="409"/>
        <end position="429"/>
    </location>
</feature>
<dbReference type="InterPro" id="IPR018580">
    <property type="entry name" value="Uncharacterised_YfhO"/>
</dbReference>
<evidence type="ECO:0008006" key="4">
    <source>
        <dbReference type="Google" id="ProtNLM"/>
    </source>
</evidence>
<feature type="transmembrane region" description="Helical" evidence="1">
    <location>
        <begin position="152"/>
        <end position="170"/>
    </location>
</feature>
<dbReference type="AlphaFoldDB" id="A0A928KQJ8"/>
<feature type="transmembrane region" description="Helical" evidence="1">
    <location>
        <begin position="304"/>
        <end position="323"/>
    </location>
</feature>
<comment type="caution">
    <text evidence="2">The sequence shown here is derived from an EMBL/GenBank/DDBJ whole genome shotgun (WGS) entry which is preliminary data.</text>
</comment>
<gene>
    <name evidence="2" type="ORF">E7512_05000</name>
</gene>
<feature type="transmembrane region" description="Helical" evidence="1">
    <location>
        <begin position="268"/>
        <end position="292"/>
    </location>
</feature>
<feature type="transmembrane region" description="Helical" evidence="1">
    <location>
        <begin position="130"/>
        <end position="147"/>
    </location>
</feature>
<protein>
    <recommendedName>
        <fullName evidence="4">YfhO family protein</fullName>
    </recommendedName>
</protein>
<keyword evidence="1" id="KW-0812">Transmembrane</keyword>
<sequence length="888" mass="101257">MKRRCWPAPIATAALTLLLFFLFDLYPFKNQTLAWCDMKQQVIPFLLDFQNILKGNADFLLNMQNAGGMSFLGVFFFFVSSPFTFLVLLVPAEQMYLFVNILVLLKMALCSFTAALFFRHRFSNLNSVQILALSIMYAFGGYTMLYFQNMVWLDVMAMFPLLMIGLDRLIRQRKPLCYALSLAAIMVLNFYLTYMVVLFVVLAFGIYLRLTQNRLEERKQSVLLLGISTVCALLATGAVWLPSLFQYLSSARTVGLIESISSGTLLTSFYTTLPILLCSAGVFAALAFLNPLECWRDRHMRSLLVLWVLLVVPLFIEPINKMWHTGSYQAFPARYGYMTAFLGLLFLAKAISDLNREEGRFLHQDWPGIGIGIFLLGCMSLVAFLLLYYRYRDLSIYTRTLWLNENAALYFLLFTVLAVLCYYLILYLYRHQYLTKQYFSLFLLLLACCESVFFGSVFIGSAANPVSFYSSVFDLKDKIDDTDLYRVKNGHKYFDVNLLGGINYPTLNHYTSLTDEDFMFTMKRMGYSSYWMEVSSHGGTELTDALWGNRYTIKREYETTDRDHILYQNDRYALVKNQGTMSFGTVLQSDNISELKNLPGMTRRGIQQYLFTKVFGSQEPLTEEYEPSSTTNVFVYDTGSQMELVRENSEKDGELEYHVLVEGTQTLYLDCFDQVTNHLTEPAYKSLRVSVNDETVAYQYPTQQENGLLNLGTFTDETVDIRVSVLRDFHAKSFGVFGMNLETLAAAETAAPKVQLAQNGNHISGTVQGSGKNPYLLLPLSYQKGYSVQVNAEKTAEVYQVFGDMIAIPLEQGENKVTVTFVPQGLRPGMLLSVLGIFSLVGFWLFLRKEGYRCLRPLEPLALWAYRILFCAVLAGVYVFPLVIYAFG</sequence>
<feature type="transmembrane region" description="Helical" evidence="1">
    <location>
        <begin position="868"/>
        <end position="887"/>
    </location>
</feature>
<accession>A0A928KQJ8</accession>
<dbReference type="Proteomes" id="UP000754750">
    <property type="component" value="Unassembled WGS sequence"/>
</dbReference>
<reference evidence="2" key="1">
    <citation type="submission" date="2019-04" db="EMBL/GenBank/DDBJ databases">
        <title>Evolution of Biomass-Degrading Anaerobic Consortia Revealed by Metagenomics.</title>
        <authorList>
            <person name="Peng X."/>
        </authorList>
    </citation>
    <scope>NUCLEOTIDE SEQUENCE</scope>
    <source>
        <strain evidence="2">SIG551</strain>
    </source>
</reference>
<feature type="transmembrane region" description="Helical" evidence="1">
    <location>
        <begin position="335"/>
        <end position="354"/>
    </location>
</feature>
<feature type="transmembrane region" description="Helical" evidence="1">
    <location>
        <begin position="97"/>
        <end position="118"/>
    </location>
</feature>
<feature type="transmembrane region" description="Helical" evidence="1">
    <location>
        <begin position="69"/>
        <end position="90"/>
    </location>
</feature>
<evidence type="ECO:0000313" key="3">
    <source>
        <dbReference type="Proteomes" id="UP000754750"/>
    </source>
</evidence>
<keyword evidence="1" id="KW-0472">Membrane</keyword>
<feature type="transmembrane region" description="Helical" evidence="1">
    <location>
        <begin position="222"/>
        <end position="248"/>
    </location>
</feature>
<name>A0A928KQJ8_9FIRM</name>
<keyword evidence="1" id="KW-1133">Transmembrane helix</keyword>
<dbReference type="PANTHER" id="PTHR38454:SF1">
    <property type="entry name" value="INTEGRAL MEMBRANE PROTEIN"/>
    <property type="match status" value="1"/>
</dbReference>
<evidence type="ECO:0000256" key="1">
    <source>
        <dbReference type="SAM" id="Phobius"/>
    </source>
</evidence>
<feature type="transmembrane region" description="Helical" evidence="1">
    <location>
        <begin position="366"/>
        <end position="389"/>
    </location>
</feature>
<feature type="transmembrane region" description="Helical" evidence="1">
    <location>
        <begin position="182"/>
        <end position="210"/>
    </location>
</feature>
<dbReference type="EMBL" id="SVNY01000002">
    <property type="protein sequence ID" value="MBE6832927.1"/>
    <property type="molecule type" value="Genomic_DNA"/>
</dbReference>
<dbReference type="RefSeq" id="WP_326840108.1">
    <property type="nucleotide sequence ID" value="NZ_SVNY01000002.1"/>
</dbReference>
<dbReference type="PANTHER" id="PTHR38454">
    <property type="entry name" value="INTEGRAL MEMBRANE PROTEIN-RELATED"/>
    <property type="match status" value="1"/>
</dbReference>
<feature type="transmembrane region" description="Helical" evidence="1">
    <location>
        <begin position="829"/>
        <end position="847"/>
    </location>
</feature>
<organism evidence="2 3">
    <name type="scientific">Faecalispora sporosphaeroides</name>
    <dbReference type="NCBI Taxonomy" id="1549"/>
    <lineage>
        <taxon>Bacteria</taxon>
        <taxon>Bacillati</taxon>
        <taxon>Bacillota</taxon>
        <taxon>Clostridia</taxon>
        <taxon>Eubacteriales</taxon>
        <taxon>Oscillospiraceae</taxon>
        <taxon>Faecalispora</taxon>
    </lineage>
</organism>
<evidence type="ECO:0000313" key="2">
    <source>
        <dbReference type="EMBL" id="MBE6832927.1"/>
    </source>
</evidence>
<proteinExistence type="predicted"/>